<sequence length="86" mass="9610">MPLDLEDILLLLCMVVEVVEELLRLIGIQTSRYDVYAKQYLGANTKAKGYHFSVTTRAVRVHDAAVDVDIAYIEELIVLQAMLAAS</sequence>
<protein>
    <submittedName>
        <fullName evidence="1">Uncharacterized protein</fullName>
    </submittedName>
</protein>
<keyword evidence="2" id="KW-1185">Reference proteome</keyword>
<evidence type="ECO:0000313" key="2">
    <source>
        <dbReference type="Proteomes" id="UP000186955"/>
    </source>
</evidence>
<dbReference type="Proteomes" id="UP000186955">
    <property type="component" value="Unassembled WGS sequence"/>
</dbReference>
<evidence type="ECO:0000313" key="1">
    <source>
        <dbReference type="EMBL" id="OKO92615.1"/>
    </source>
</evidence>
<name>A0A1Q5SXN6_9EURO</name>
<organism evidence="1 2">
    <name type="scientific">Penicillium subrubescens</name>
    <dbReference type="NCBI Taxonomy" id="1316194"/>
    <lineage>
        <taxon>Eukaryota</taxon>
        <taxon>Fungi</taxon>
        <taxon>Dikarya</taxon>
        <taxon>Ascomycota</taxon>
        <taxon>Pezizomycotina</taxon>
        <taxon>Eurotiomycetes</taxon>
        <taxon>Eurotiomycetidae</taxon>
        <taxon>Eurotiales</taxon>
        <taxon>Aspergillaceae</taxon>
        <taxon>Penicillium</taxon>
    </lineage>
</organism>
<gene>
    <name evidence="1" type="ORF">PENSUB_12600</name>
</gene>
<dbReference type="EMBL" id="MNBE01000740">
    <property type="protein sequence ID" value="OKO92615.1"/>
    <property type="molecule type" value="Genomic_DNA"/>
</dbReference>
<comment type="caution">
    <text evidence="1">The sequence shown here is derived from an EMBL/GenBank/DDBJ whole genome shotgun (WGS) entry which is preliminary data.</text>
</comment>
<reference evidence="1 2" key="1">
    <citation type="submission" date="2016-10" db="EMBL/GenBank/DDBJ databases">
        <title>Genome sequence of the ascomycete fungus Penicillium subrubescens.</title>
        <authorList>
            <person name="De Vries R.P."/>
            <person name="Peng M."/>
            <person name="Dilokpimol A."/>
            <person name="Hilden K."/>
            <person name="Makela M.R."/>
            <person name="Grigoriev I."/>
            <person name="Riley R."/>
            <person name="Granchi Z."/>
        </authorList>
    </citation>
    <scope>NUCLEOTIDE SEQUENCE [LARGE SCALE GENOMIC DNA]</scope>
    <source>
        <strain evidence="1 2">CBS 132785</strain>
    </source>
</reference>
<dbReference type="AlphaFoldDB" id="A0A1Q5SXN6"/>
<accession>A0A1Q5SXN6</accession>
<proteinExistence type="predicted"/>